<dbReference type="EMBL" id="HBUF01428427">
    <property type="protein sequence ID" value="CAG6741674.1"/>
    <property type="molecule type" value="Transcribed_RNA"/>
</dbReference>
<reference evidence="2" key="1">
    <citation type="submission" date="2021-05" db="EMBL/GenBank/DDBJ databases">
        <authorList>
            <person name="Alioto T."/>
            <person name="Alioto T."/>
            <person name="Gomez Garrido J."/>
        </authorList>
    </citation>
    <scope>NUCLEOTIDE SEQUENCE</scope>
</reference>
<evidence type="ECO:0000256" key="1">
    <source>
        <dbReference type="SAM" id="Phobius"/>
    </source>
</evidence>
<feature type="transmembrane region" description="Helical" evidence="1">
    <location>
        <begin position="12"/>
        <end position="38"/>
    </location>
</feature>
<name>A0A8D9E6Z0_9HEMI</name>
<keyword evidence="1" id="KW-0812">Transmembrane</keyword>
<accession>A0A8D9E6Z0</accession>
<keyword evidence="1" id="KW-0472">Membrane</keyword>
<dbReference type="AlphaFoldDB" id="A0A8D9E6Z0"/>
<protein>
    <submittedName>
        <fullName evidence="2">Uncharacterized protein</fullName>
    </submittedName>
</protein>
<evidence type="ECO:0000313" key="2">
    <source>
        <dbReference type="EMBL" id="CAG6741674.1"/>
    </source>
</evidence>
<proteinExistence type="predicted"/>
<feature type="transmembrane region" description="Helical" evidence="1">
    <location>
        <begin position="44"/>
        <end position="70"/>
    </location>
</feature>
<keyword evidence="1" id="KW-1133">Transmembrane helix</keyword>
<sequence>MIFSYSLVPFSHFFFFSLSIYLVLLFLFFLLTLLPIFPSSPHRYFFSSILLCLSIYLSLPISLFLSLSYLSLHRSSIPYSSLSPFFISRPYFHNSISTCFFSPLHFLFLFITYPFFSLSLSPPPPSLSSIH</sequence>
<organism evidence="2">
    <name type="scientific">Cacopsylla melanoneura</name>
    <dbReference type="NCBI Taxonomy" id="428564"/>
    <lineage>
        <taxon>Eukaryota</taxon>
        <taxon>Metazoa</taxon>
        <taxon>Ecdysozoa</taxon>
        <taxon>Arthropoda</taxon>
        <taxon>Hexapoda</taxon>
        <taxon>Insecta</taxon>
        <taxon>Pterygota</taxon>
        <taxon>Neoptera</taxon>
        <taxon>Paraneoptera</taxon>
        <taxon>Hemiptera</taxon>
        <taxon>Sternorrhyncha</taxon>
        <taxon>Psylloidea</taxon>
        <taxon>Psyllidae</taxon>
        <taxon>Psyllinae</taxon>
        <taxon>Cacopsylla</taxon>
    </lineage>
</organism>
<feature type="transmembrane region" description="Helical" evidence="1">
    <location>
        <begin position="91"/>
        <end position="116"/>
    </location>
</feature>